<dbReference type="Gene3D" id="3.40.605.10">
    <property type="entry name" value="Aldehyde Dehydrogenase, Chain A, domain 1"/>
    <property type="match status" value="2"/>
</dbReference>
<comment type="similarity">
    <text evidence="3">Belongs to the aldehyde dehydrogenase family.</text>
</comment>
<evidence type="ECO:0000313" key="27">
    <source>
        <dbReference type="EMBL" id="KAG9340489.1"/>
    </source>
</evidence>
<evidence type="ECO:0000256" key="6">
    <source>
        <dbReference type="ARBA" id="ARBA00022832"/>
    </source>
</evidence>
<comment type="caution">
    <text evidence="27">The sequence shown here is derived from an EMBL/GenBank/DDBJ whole genome shotgun (WGS) entry which is preliminary data.</text>
</comment>
<dbReference type="Pfam" id="PF00171">
    <property type="entry name" value="Aldedh"/>
    <property type="match status" value="1"/>
</dbReference>
<comment type="catalytic activity">
    <reaction evidence="22">
        <text>(2E)-hexadecenal + NAD(+) + H2O = (E)-hexadec-2-enoate + NADH + 2 H(+)</text>
        <dbReference type="Rhea" id="RHEA:36135"/>
        <dbReference type="ChEBI" id="CHEBI:15377"/>
        <dbReference type="ChEBI" id="CHEBI:15378"/>
        <dbReference type="ChEBI" id="CHEBI:17585"/>
        <dbReference type="ChEBI" id="CHEBI:57540"/>
        <dbReference type="ChEBI" id="CHEBI:57945"/>
        <dbReference type="ChEBI" id="CHEBI:72745"/>
    </reaction>
</comment>
<dbReference type="EMBL" id="JAFBMS010000042">
    <property type="protein sequence ID" value="KAG9340489.1"/>
    <property type="molecule type" value="Genomic_DNA"/>
</dbReference>
<dbReference type="GO" id="GO:0120553">
    <property type="term" value="F:farnesal dehydrogenase (NAD+) activity"/>
    <property type="evidence" value="ECO:0007669"/>
    <property type="project" value="UniProtKB-EC"/>
</dbReference>
<dbReference type="GO" id="GO:0004028">
    <property type="term" value="F:3-chloroallyl aldehyde dehydrogenase activity"/>
    <property type="evidence" value="ECO:0007669"/>
    <property type="project" value="TreeGrafter"/>
</dbReference>
<keyword evidence="5" id="KW-0256">Endoplasmic reticulum</keyword>
<dbReference type="GO" id="GO:0006081">
    <property type="term" value="P:aldehyde metabolic process"/>
    <property type="evidence" value="ECO:0007669"/>
    <property type="project" value="InterPro"/>
</dbReference>
<comment type="catalytic activity">
    <reaction evidence="15">
        <text>2,6,10,14-tetramethylpentadecanal + NAD(+) + H2O = 2,6,10,14-tetramethylpentadecanoate + NADH + 2 H(+)</text>
        <dbReference type="Rhea" id="RHEA:44016"/>
        <dbReference type="ChEBI" id="CHEBI:15377"/>
        <dbReference type="ChEBI" id="CHEBI:15378"/>
        <dbReference type="ChEBI" id="CHEBI:49189"/>
        <dbReference type="ChEBI" id="CHEBI:57540"/>
        <dbReference type="ChEBI" id="CHEBI:57945"/>
        <dbReference type="ChEBI" id="CHEBI:77268"/>
    </reaction>
</comment>
<comment type="catalytic activity">
    <reaction evidence="24">
        <text>decanal + NAD(+) + H2O = decanoate + NADH + 2 H(+)</text>
        <dbReference type="Rhea" id="RHEA:44104"/>
        <dbReference type="ChEBI" id="CHEBI:15377"/>
        <dbReference type="ChEBI" id="CHEBI:15378"/>
        <dbReference type="ChEBI" id="CHEBI:27689"/>
        <dbReference type="ChEBI" id="CHEBI:31457"/>
        <dbReference type="ChEBI" id="CHEBI:57540"/>
        <dbReference type="ChEBI" id="CHEBI:57945"/>
    </reaction>
</comment>
<keyword evidence="6" id="KW-0443">Lipid metabolism</keyword>
<organism evidence="27 28">
    <name type="scientific">Albula glossodonta</name>
    <name type="common">roundjaw bonefish</name>
    <dbReference type="NCBI Taxonomy" id="121402"/>
    <lineage>
        <taxon>Eukaryota</taxon>
        <taxon>Metazoa</taxon>
        <taxon>Chordata</taxon>
        <taxon>Craniata</taxon>
        <taxon>Vertebrata</taxon>
        <taxon>Euteleostomi</taxon>
        <taxon>Actinopterygii</taxon>
        <taxon>Neopterygii</taxon>
        <taxon>Teleostei</taxon>
        <taxon>Albuliformes</taxon>
        <taxon>Albulidae</taxon>
        <taxon>Albula</taxon>
    </lineage>
</organism>
<dbReference type="InterPro" id="IPR012394">
    <property type="entry name" value="Aldehyde_DH_NAD(P)"/>
</dbReference>
<evidence type="ECO:0000256" key="17">
    <source>
        <dbReference type="ARBA" id="ARBA00047920"/>
    </source>
</evidence>
<protein>
    <recommendedName>
        <fullName evidence="13">Aldehyde dehydrogenase family 3 member A2</fullName>
        <ecNumber evidence="11">1.2.1.3</ecNumber>
        <ecNumber evidence="12">1.2.1.94</ecNumber>
    </recommendedName>
    <alternativeName>
        <fullName evidence="14">Fatty aldehyde dehydrogenase</fullName>
    </alternativeName>
</protein>
<evidence type="ECO:0000256" key="13">
    <source>
        <dbReference type="ARBA" id="ARBA00039622"/>
    </source>
</evidence>
<keyword evidence="4" id="KW-0812">Transmembrane</keyword>
<dbReference type="PANTHER" id="PTHR43570:SF9">
    <property type="entry name" value="ALDEHYDE DEHYDROGENASE FAMILY 3 MEMBER A2"/>
    <property type="match status" value="1"/>
</dbReference>
<comment type="catalytic activity">
    <reaction evidence="17">
        <text>(2E,6E)-farnesal + NAD(+) + H2O = (2E,6E)-farnesoate + NADH + 2 H(+)</text>
        <dbReference type="Rhea" id="RHEA:24216"/>
        <dbReference type="ChEBI" id="CHEBI:15377"/>
        <dbReference type="ChEBI" id="CHEBI:15378"/>
        <dbReference type="ChEBI" id="CHEBI:15894"/>
        <dbReference type="ChEBI" id="CHEBI:57540"/>
        <dbReference type="ChEBI" id="CHEBI:57945"/>
        <dbReference type="ChEBI" id="CHEBI:83276"/>
        <dbReference type="EC" id="1.2.1.94"/>
    </reaction>
</comment>
<evidence type="ECO:0000256" key="24">
    <source>
        <dbReference type="ARBA" id="ARBA00048972"/>
    </source>
</evidence>
<evidence type="ECO:0000256" key="2">
    <source>
        <dbReference type="ARBA" id="ARBA00004524"/>
    </source>
</evidence>
<evidence type="ECO:0000256" key="7">
    <source>
        <dbReference type="ARBA" id="ARBA00022848"/>
    </source>
</evidence>
<feature type="domain" description="Aldehyde dehydrogenase" evidence="26">
    <location>
        <begin position="6"/>
        <end position="154"/>
    </location>
</feature>
<dbReference type="AlphaFoldDB" id="A0A8T2NJS2"/>
<evidence type="ECO:0000256" key="10">
    <source>
        <dbReference type="ARBA" id="ARBA00023136"/>
    </source>
</evidence>
<accession>A0A8T2NJS2</accession>
<evidence type="ECO:0000256" key="20">
    <source>
        <dbReference type="ARBA" id="ARBA00048607"/>
    </source>
</evidence>
<gene>
    <name evidence="27" type="ORF">JZ751_021308</name>
</gene>
<comment type="catalytic activity">
    <reaction evidence="23">
        <text>a fatty aldehyde + NAD(+) + H2O = a fatty acid + NADH + 2 H(+)</text>
        <dbReference type="Rhea" id="RHEA:49832"/>
        <dbReference type="ChEBI" id="CHEBI:15377"/>
        <dbReference type="ChEBI" id="CHEBI:15378"/>
        <dbReference type="ChEBI" id="CHEBI:28868"/>
        <dbReference type="ChEBI" id="CHEBI:35746"/>
        <dbReference type="ChEBI" id="CHEBI:57540"/>
        <dbReference type="ChEBI" id="CHEBI:57945"/>
    </reaction>
</comment>
<keyword evidence="9" id="KW-0560">Oxidoreductase</keyword>
<reference evidence="27" key="1">
    <citation type="thesis" date="2021" institute="BYU ScholarsArchive" country="Provo, UT, USA">
        <title>Applications of and Algorithms for Genome Assembly and Genomic Analyses with an Emphasis on Marine Teleosts.</title>
        <authorList>
            <person name="Pickett B.D."/>
        </authorList>
    </citation>
    <scope>NUCLEOTIDE SEQUENCE</scope>
    <source>
        <strain evidence="27">HI-2016</strain>
    </source>
</reference>
<evidence type="ECO:0000256" key="9">
    <source>
        <dbReference type="ARBA" id="ARBA00023002"/>
    </source>
</evidence>
<keyword evidence="8" id="KW-1133">Transmembrane helix</keyword>
<evidence type="ECO:0000256" key="4">
    <source>
        <dbReference type="ARBA" id="ARBA00022692"/>
    </source>
</evidence>
<proteinExistence type="inferred from homology"/>
<comment type="subcellular location">
    <subcellularLocation>
        <location evidence="1">Endoplasmic reticulum membrane</location>
        <topology evidence="1">Single-pass membrane protein</topology>
        <orientation evidence="1">Cytoplasmic side</orientation>
    </subcellularLocation>
    <subcellularLocation>
        <location evidence="2">Microsome membrane</location>
    </subcellularLocation>
</comment>
<evidence type="ECO:0000256" key="23">
    <source>
        <dbReference type="ARBA" id="ARBA00048895"/>
    </source>
</evidence>
<evidence type="ECO:0000256" key="5">
    <source>
        <dbReference type="ARBA" id="ARBA00022824"/>
    </source>
</evidence>
<dbReference type="SUPFAM" id="SSF53720">
    <property type="entry name" value="ALDH-like"/>
    <property type="match status" value="1"/>
</dbReference>
<comment type="catalytic activity">
    <reaction evidence="19">
        <text>dodecanoate + NADH + 2 H(+) = dodecanal + NAD(+) + H2O</text>
        <dbReference type="Rhea" id="RHEA:44168"/>
        <dbReference type="ChEBI" id="CHEBI:15377"/>
        <dbReference type="ChEBI" id="CHEBI:15378"/>
        <dbReference type="ChEBI" id="CHEBI:18262"/>
        <dbReference type="ChEBI" id="CHEBI:27836"/>
        <dbReference type="ChEBI" id="CHEBI:57540"/>
        <dbReference type="ChEBI" id="CHEBI:57945"/>
    </reaction>
</comment>
<dbReference type="InterPro" id="IPR015590">
    <property type="entry name" value="Aldehyde_DH_dom"/>
</dbReference>
<dbReference type="EC" id="1.2.1.94" evidence="12"/>
<dbReference type="PANTHER" id="PTHR43570">
    <property type="entry name" value="ALDEHYDE DEHYDROGENASE"/>
    <property type="match status" value="1"/>
</dbReference>
<evidence type="ECO:0000256" key="12">
    <source>
        <dbReference type="ARBA" id="ARBA00039117"/>
    </source>
</evidence>
<evidence type="ECO:0000259" key="26">
    <source>
        <dbReference type="Pfam" id="PF00171"/>
    </source>
</evidence>
<comment type="catalytic activity">
    <reaction evidence="18">
        <text>tetradecanal + NAD(+) + H2O = tetradecanoate + NADH + 2 H(+)</text>
        <dbReference type="Rhea" id="RHEA:44172"/>
        <dbReference type="ChEBI" id="CHEBI:15377"/>
        <dbReference type="ChEBI" id="CHEBI:15378"/>
        <dbReference type="ChEBI" id="CHEBI:30807"/>
        <dbReference type="ChEBI" id="CHEBI:57540"/>
        <dbReference type="ChEBI" id="CHEBI:57945"/>
        <dbReference type="ChEBI" id="CHEBI:84067"/>
    </reaction>
</comment>
<evidence type="ECO:0000256" key="3">
    <source>
        <dbReference type="ARBA" id="ARBA00009986"/>
    </source>
</evidence>
<dbReference type="GO" id="GO:0005789">
    <property type="term" value="C:endoplasmic reticulum membrane"/>
    <property type="evidence" value="ECO:0007669"/>
    <property type="project" value="UniProtKB-SubCell"/>
</dbReference>
<evidence type="ECO:0000256" key="19">
    <source>
        <dbReference type="ARBA" id="ARBA00048322"/>
    </source>
</evidence>
<dbReference type="EC" id="1.2.1.3" evidence="11"/>
<evidence type="ECO:0000256" key="22">
    <source>
        <dbReference type="ARBA" id="ARBA00048826"/>
    </source>
</evidence>
<evidence type="ECO:0000256" key="18">
    <source>
        <dbReference type="ARBA" id="ARBA00047959"/>
    </source>
</evidence>
<keyword evidence="10" id="KW-0472">Membrane</keyword>
<evidence type="ECO:0000256" key="16">
    <source>
        <dbReference type="ARBA" id="ARBA00047531"/>
    </source>
</evidence>
<dbReference type="InterPro" id="IPR016163">
    <property type="entry name" value="Ald_DH_C"/>
</dbReference>
<comment type="catalytic activity">
    <reaction evidence="16">
        <text>heptanal + NAD(+) + H2O = heptanoate + NADH + 2 H(+)</text>
        <dbReference type="Rhea" id="RHEA:44108"/>
        <dbReference type="ChEBI" id="CHEBI:15377"/>
        <dbReference type="ChEBI" id="CHEBI:15378"/>
        <dbReference type="ChEBI" id="CHEBI:32362"/>
        <dbReference type="ChEBI" id="CHEBI:34787"/>
        <dbReference type="ChEBI" id="CHEBI:57540"/>
        <dbReference type="ChEBI" id="CHEBI:57945"/>
    </reaction>
</comment>
<dbReference type="GO" id="GO:0006631">
    <property type="term" value="P:fatty acid metabolic process"/>
    <property type="evidence" value="ECO:0007669"/>
    <property type="project" value="UniProtKB-KW"/>
</dbReference>
<keyword evidence="6" id="KW-0276">Fatty acid metabolism</keyword>
<sequence>MSAEQQVVERARRAFQSGRSRPLEYRLQQLKRLQCFIRERQTDITTALKQDLNKSEQASLLYEVLSLEGEISLAVDRLAEWAAPRPVEKSLLTLSDQVFIQPQPLGVVLIIGAWNYPWVLILQPLIGAISAGNAVILKPSEVSCHSAKVMQELLPLYLDQTCIAPDYILCEPSVRDRVVEEIRKSLQEFYTDDPKSFPDYGRIINVCHFKRVLGLMEGCNLIKRIITETSSGGVLANDCIMHFTISALPFGGVGNSGMGRYHGKHTFDQLSHLRACMVRGLAQEALNSMRYPPHTLEKLRWARLLILSRVNLKQLRRLAMLAVLTVIGAFVAQVRPPGQLIAFERREERMRDVLGWFG</sequence>
<evidence type="ECO:0000256" key="21">
    <source>
        <dbReference type="ARBA" id="ARBA00048648"/>
    </source>
</evidence>
<dbReference type="InterPro" id="IPR016161">
    <property type="entry name" value="Ald_DH/histidinol_DH"/>
</dbReference>
<dbReference type="Gene3D" id="3.40.309.10">
    <property type="entry name" value="Aldehyde Dehydrogenase, Chain A, domain 2"/>
    <property type="match status" value="2"/>
</dbReference>
<evidence type="ECO:0000256" key="11">
    <source>
        <dbReference type="ARBA" id="ARBA00024226"/>
    </source>
</evidence>
<evidence type="ECO:0000256" key="15">
    <source>
        <dbReference type="ARBA" id="ARBA00047498"/>
    </source>
</evidence>
<evidence type="ECO:0000256" key="14">
    <source>
        <dbReference type="ARBA" id="ARBA00042336"/>
    </source>
</evidence>
<name>A0A8T2NJS2_9TELE</name>
<comment type="catalytic activity">
    <reaction evidence="21">
        <text>octadecanal + NAD(+) + H2O = octadecanoate + NADH + 2 H(+)</text>
        <dbReference type="Rhea" id="RHEA:44020"/>
        <dbReference type="ChEBI" id="CHEBI:15377"/>
        <dbReference type="ChEBI" id="CHEBI:15378"/>
        <dbReference type="ChEBI" id="CHEBI:17034"/>
        <dbReference type="ChEBI" id="CHEBI:25629"/>
        <dbReference type="ChEBI" id="CHEBI:57540"/>
        <dbReference type="ChEBI" id="CHEBI:57945"/>
    </reaction>
</comment>
<dbReference type="InterPro" id="IPR016162">
    <property type="entry name" value="Ald_DH_N"/>
</dbReference>
<evidence type="ECO:0000256" key="1">
    <source>
        <dbReference type="ARBA" id="ARBA00004131"/>
    </source>
</evidence>
<evidence type="ECO:0000313" key="28">
    <source>
        <dbReference type="Proteomes" id="UP000824540"/>
    </source>
</evidence>
<evidence type="ECO:0000256" key="8">
    <source>
        <dbReference type="ARBA" id="ARBA00022989"/>
    </source>
</evidence>
<comment type="catalytic activity">
    <reaction evidence="25">
        <text>hexadecanoate + NADH + 2 H(+) = hexadecanal + NAD(+) + H2O</text>
        <dbReference type="Rhea" id="RHEA:33739"/>
        <dbReference type="ChEBI" id="CHEBI:7896"/>
        <dbReference type="ChEBI" id="CHEBI:15377"/>
        <dbReference type="ChEBI" id="CHEBI:15378"/>
        <dbReference type="ChEBI" id="CHEBI:17600"/>
        <dbReference type="ChEBI" id="CHEBI:57540"/>
        <dbReference type="ChEBI" id="CHEBI:57945"/>
    </reaction>
</comment>
<dbReference type="Proteomes" id="UP000824540">
    <property type="component" value="Unassembled WGS sequence"/>
</dbReference>
<keyword evidence="7" id="KW-0492">Microsome</keyword>
<comment type="catalytic activity">
    <reaction evidence="20">
        <text>22-oxodocosanoate + NAD(+) + H2O = docosanedioate + NADH + 2 H(+)</text>
        <dbReference type="Rhea" id="RHEA:39015"/>
        <dbReference type="ChEBI" id="CHEBI:15377"/>
        <dbReference type="ChEBI" id="CHEBI:15378"/>
        <dbReference type="ChEBI" id="CHEBI:57540"/>
        <dbReference type="ChEBI" id="CHEBI:57945"/>
        <dbReference type="ChEBI" id="CHEBI:76298"/>
        <dbReference type="ChEBI" id="CHEBI:76299"/>
    </reaction>
</comment>
<evidence type="ECO:0000256" key="25">
    <source>
        <dbReference type="ARBA" id="ARBA00049148"/>
    </source>
</evidence>
<dbReference type="OrthoDB" id="440325at2759"/>
<keyword evidence="28" id="KW-1185">Reference proteome</keyword>
<dbReference type="FunFam" id="3.40.605.10:FF:000058">
    <property type="entry name" value="Aldehyde dehydrogenase 3 family, member A2a"/>
    <property type="match status" value="1"/>
</dbReference>